<sequence>MMSEYIGRHRPESGGVPVAQTIANVRNRYRDALRAIATWPNLFLAPTMPAVAPGDVRAERQHHNSFDAIECTCIPDKTLSNYCGLHGDPTAPGGDCK</sequence>
<dbReference type="RefSeq" id="YP_010653634.1">
    <property type="nucleotide sequence ID" value="NC_070800.1"/>
</dbReference>
<dbReference type="EMBL" id="MZ150788">
    <property type="protein sequence ID" value="QWY84570.1"/>
    <property type="molecule type" value="Genomic_DNA"/>
</dbReference>
<accession>A0A8F3ECN0</accession>
<dbReference type="KEGG" id="vg:77929471"/>
<proteinExistence type="predicted"/>
<evidence type="ECO:0000313" key="1">
    <source>
        <dbReference type="EMBL" id="QWY84570.1"/>
    </source>
</evidence>
<organism evidence="1 2">
    <name type="scientific">Gordonia phage Yeet412</name>
    <dbReference type="NCBI Taxonomy" id="2836044"/>
    <lineage>
        <taxon>Viruses</taxon>
        <taxon>Duplodnaviria</taxon>
        <taxon>Heunggongvirae</taxon>
        <taxon>Uroviricota</taxon>
        <taxon>Caudoviricetes</taxon>
        <taxon>Attisvirus</taxon>
        <taxon>Attisvirus yeet412</taxon>
    </lineage>
</organism>
<evidence type="ECO:0000313" key="2">
    <source>
        <dbReference type="Proteomes" id="UP000693855"/>
    </source>
</evidence>
<reference evidence="1" key="1">
    <citation type="submission" date="2021-05" db="EMBL/GenBank/DDBJ databases">
        <authorList>
            <person name="Bankov A."/>
            <person name="Bocian C.A."/>
            <person name="Dean M.R."/>
            <person name="Dickinson A.E."/>
            <person name="Gray E.L."/>
            <person name="Hand J.Brian."/>
            <person name="Hussain F."/>
            <person name="Kibler S.E."/>
            <person name="Kim A.J."/>
            <person name="Kimball J.C."/>
            <person name="Kumar A."/>
            <person name="Makowski A.L."/>
            <person name="Pruitt T.J."/>
            <person name="Ranjan R."/>
            <person name="Rastogi N."/>
            <person name="Rytel K.N."/>
            <person name="Thomas J.D."/>
            <person name="Wegner I.M."/>
            <person name="Warner M.H."/>
            <person name="Garlena R.A."/>
            <person name="Russell D.A."/>
            <person name="Pope W.H."/>
            <person name="Jacobs-Sera D."/>
            <person name="Hatfull G.F."/>
        </authorList>
    </citation>
    <scope>NUCLEOTIDE SEQUENCE</scope>
</reference>
<name>A0A8F3ECN0_9CAUD</name>
<dbReference type="Proteomes" id="UP000693855">
    <property type="component" value="Segment"/>
</dbReference>
<dbReference type="GeneID" id="77929471"/>
<protein>
    <submittedName>
        <fullName evidence="1">Uncharacterized protein</fullName>
    </submittedName>
</protein>
<gene>
    <name evidence="1" type="primary">61</name>
    <name evidence="1" type="ORF">SEA_YEET412_61</name>
</gene>
<keyword evidence="2" id="KW-1185">Reference proteome</keyword>